<organism evidence="1 2">
    <name type="scientific">Phytophthora megakarya</name>
    <dbReference type="NCBI Taxonomy" id="4795"/>
    <lineage>
        <taxon>Eukaryota</taxon>
        <taxon>Sar</taxon>
        <taxon>Stramenopiles</taxon>
        <taxon>Oomycota</taxon>
        <taxon>Peronosporomycetes</taxon>
        <taxon>Peronosporales</taxon>
        <taxon>Peronosporaceae</taxon>
        <taxon>Phytophthora</taxon>
    </lineage>
</organism>
<dbReference type="Proteomes" id="UP000198211">
    <property type="component" value="Unassembled WGS sequence"/>
</dbReference>
<sequence length="434" mass="48099">MTIPPLASAALVFRSKPEFHGLPHVVNSVSLFLNSSIDLSLLGACTFNSVKLLEHIWNSCAVFEPETINSETKWTLRRFLRTDKHYRQYIFSKVMEDAVPCQDLEMVKWLSSKFQGCTVTSEVVDRACEAGAMEILQVFYDNDSAFLEESGVVGTGHPTEWGGLTMSAAVQGRRSDIVWWLHRHIPNAGFDLDAALVVKLGDILVAESLITLGARGPVFNSRAIGSVVRSGRRDVLQWLIERGLLDSVINLLPQAAATGDLEIVRWIIDHTLQNAEHKRAVVEMSLFTVHAAIIHGHLDIAKYLHEFATSSEHSVSLTGAGMEIFQQVERDTSGSQIVSPLTMAFAAKKGLLDAVQWLYSKYGDAPNIDLFEDTDIQPPHTFHDVVALDEAAANGYLEVLKFLQELQPSRGRRILCTKRAMDRAAANGHLDIVQ</sequence>
<dbReference type="InterPro" id="IPR036770">
    <property type="entry name" value="Ankyrin_rpt-contain_sf"/>
</dbReference>
<dbReference type="OrthoDB" id="115163at2759"/>
<dbReference type="EMBL" id="NBNE01008495">
    <property type="protein sequence ID" value="OWY99427.1"/>
    <property type="molecule type" value="Genomic_DNA"/>
</dbReference>
<evidence type="ECO:0000313" key="2">
    <source>
        <dbReference type="Proteomes" id="UP000198211"/>
    </source>
</evidence>
<accession>A0A225V3A6</accession>
<comment type="caution">
    <text evidence="1">The sequence shown here is derived from an EMBL/GenBank/DDBJ whole genome shotgun (WGS) entry which is preliminary data.</text>
</comment>
<evidence type="ECO:0000313" key="1">
    <source>
        <dbReference type="EMBL" id="OWY99427.1"/>
    </source>
</evidence>
<dbReference type="Gene3D" id="1.25.40.20">
    <property type="entry name" value="Ankyrin repeat-containing domain"/>
    <property type="match status" value="1"/>
</dbReference>
<dbReference type="SUPFAM" id="SSF48403">
    <property type="entry name" value="Ankyrin repeat"/>
    <property type="match status" value="1"/>
</dbReference>
<reference evidence="2" key="1">
    <citation type="submission" date="2017-03" db="EMBL/GenBank/DDBJ databases">
        <title>Phytopthora megakarya and P. palmivora, two closely related causual agents of cacao black pod achieved similar genome size and gene model numbers by different mechanisms.</title>
        <authorList>
            <person name="Ali S."/>
            <person name="Shao J."/>
            <person name="Larry D.J."/>
            <person name="Kronmiller B."/>
            <person name="Shen D."/>
            <person name="Strem M.D."/>
            <person name="Melnick R.L."/>
            <person name="Guiltinan M.J."/>
            <person name="Tyler B.M."/>
            <person name="Meinhardt L.W."/>
            <person name="Bailey B.A."/>
        </authorList>
    </citation>
    <scope>NUCLEOTIDE SEQUENCE [LARGE SCALE GENOMIC DNA]</scope>
    <source>
        <strain evidence="2">zdho120</strain>
    </source>
</reference>
<proteinExistence type="predicted"/>
<dbReference type="AlphaFoldDB" id="A0A225V3A6"/>
<protein>
    <submittedName>
        <fullName evidence="1">Uncharacterized protein</fullName>
    </submittedName>
</protein>
<dbReference type="STRING" id="4795.A0A225V3A6"/>
<dbReference type="InterPro" id="IPR052050">
    <property type="entry name" value="SecEffector_AnkRepeat"/>
</dbReference>
<keyword evidence="2" id="KW-1185">Reference proteome</keyword>
<dbReference type="PANTHER" id="PTHR46586:SF3">
    <property type="entry name" value="ANKYRIN REPEAT-CONTAINING PROTEIN"/>
    <property type="match status" value="1"/>
</dbReference>
<gene>
    <name evidence="1" type="ORF">PHMEG_00029568</name>
</gene>
<dbReference type="PANTHER" id="PTHR46586">
    <property type="entry name" value="ANKYRIN REPEAT-CONTAINING PROTEIN"/>
    <property type="match status" value="1"/>
</dbReference>
<name>A0A225V3A6_9STRA</name>